<reference evidence="1 2" key="3">
    <citation type="journal article" date="2012" name="J. Bacteriol.">
        <title>Genome Sequence of Paenibacillus terrae HPL-003, a Xylanase-Producing Bacterium Isolated from Soil Found in Forest Residue.</title>
        <authorList>
            <person name="Shin S.H."/>
            <person name="Kim S."/>
            <person name="Kim J.Y."/>
            <person name="Song H.Y."/>
            <person name="Cho S.J."/>
            <person name="Kim D.R."/>
            <person name="Lee K.I."/>
            <person name="Lim H.K."/>
            <person name="Park N.J."/>
            <person name="Hwang I.T."/>
            <person name="Yang K.S."/>
        </authorList>
    </citation>
    <scope>NUCLEOTIDE SEQUENCE [LARGE SCALE GENOMIC DNA]</scope>
    <source>
        <strain evidence="1 2">HPL-003</strain>
    </source>
</reference>
<dbReference type="HOGENOM" id="CLU_3255129_0_0_9"/>
<reference evidence="2" key="1">
    <citation type="submission" date="2011-11" db="EMBL/GenBank/DDBJ databases">
        <title>Complete sequence of Paenibacillus terrae HPL-003.</title>
        <authorList>
            <person name="Shin S.H."/>
            <person name="Kim S."/>
            <person name="Kim J.Y."/>
        </authorList>
    </citation>
    <scope>NUCLEOTIDE SEQUENCE [LARGE SCALE GENOMIC DNA]</scope>
    <source>
        <strain evidence="2">HPL-003</strain>
    </source>
</reference>
<reference key="2">
    <citation type="submission" date="2011-11" db="EMBL/GenBank/DDBJ databases">
        <authorList>
            <person name="Shin S.H."/>
            <person name="Kim S."/>
            <person name="Kim J.Y."/>
        </authorList>
    </citation>
    <scope>NUCLEOTIDE SEQUENCE</scope>
    <source>
        <strain>HPL-003</strain>
    </source>
</reference>
<dbReference type="Proteomes" id="UP000005876">
    <property type="component" value="Chromosome"/>
</dbReference>
<protein>
    <submittedName>
        <fullName evidence="1">Uncharacterized protein</fullName>
    </submittedName>
</protein>
<name>G7VQN8_PAETH</name>
<evidence type="ECO:0000313" key="2">
    <source>
        <dbReference type="Proteomes" id="UP000005876"/>
    </source>
</evidence>
<dbReference type="KEGG" id="pta:HPL003_22515"/>
<dbReference type="STRING" id="985665.HPL003_22515"/>
<sequence>MLRAVKGETVEKQVVTDVVFVDPNSIGSVDFSDISAPEGFKS</sequence>
<gene>
    <name evidence="1" type="ordered locus">HPL003_22515</name>
</gene>
<dbReference type="AlphaFoldDB" id="G7VQN8"/>
<evidence type="ECO:0000313" key="1">
    <source>
        <dbReference type="EMBL" id="AET61227.1"/>
    </source>
</evidence>
<proteinExistence type="predicted"/>
<organism evidence="1 2">
    <name type="scientific">Paenibacillus terrae (strain HPL-003)</name>
    <dbReference type="NCBI Taxonomy" id="985665"/>
    <lineage>
        <taxon>Bacteria</taxon>
        <taxon>Bacillati</taxon>
        <taxon>Bacillota</taxon>
        <taxon>Bacilli</taxon>
        <taxon>Bacillales</taxon>
        <taxon>Paenibacillaceae</taxon>
        <taxon>Paenibacillus</taxon>
    </lineage>
</organism>
<accession>G7VQN8</accession>
<dbReference type="EMBL" id="CP003107">
    <property type="protein sequence ID" value="AET61227.1"/>
    <property type="molecule type" value="Genomic_DNA"/>
</dbReference>